<dbReference type="PANTHER" id="PTHR45339:SF1">
    <property type="entry name" value="HYBRID SIGNAL TRANSDUCTION HISTIDINE KINASE J"/>
    <property type="match status" value="1"/>
</dbReference>
<evidence type="ECO:0000256" key="12">
    <source>
        <dbReference type="ARBA" id="ARBA00023012"/>
    </source>
</evidence>
<evidence type="ECO:0000259" key="15">
    <source>
        <dbReference type="PROSITE" id="PS50109"/>
    </source>
</evidence>
<dbReference type="EC" id="2.7.13.3" evidence="3"/>
<evidence type="ECO:0000256" key="8">
    <source>
        <dbReference type="ARBA" id="ARBA00022741"/>
    </source>
</evidence>
<dbReference type="OrthoDB" id="10266508at2759"/>
<dbReference type="SUPFAM" id="SSF55874">
    <property type="entry name" value="ATPase domain of HSP90 chaperone/DNA topoisomerase II/histidine kinase"/>
    <property type="match status" value="1"/>
</dbReference>
<keyword evidence="11" id="KW-1133">Transmembrane helix</keyword>
<evidence type="ECO:0000256" key="4">
    <source>
        <dbReference type="ARBA" id="ARBA00022475"/>
    </source>
</evidence>
<dbReference type="FunFam" id="3.40.50.2300:FF:000569">
    <property type="entry name" value="Histidine kinase"/>
    <property type="match status" value="1"/>
</dbReference>
<proteinExistence type="predicted"/>
<keyword evidence="6" id="KW-0808">Transferase</keyword>
<dbReference type="PROSITE" id="PS50110">
    <property type="entry name" value="RESPONSE_REGULATORY"/>
    <property type="match status" value="1"/>
</dbReference>
<dbReference type="SMART" id="SM00448">
    <property type="entry name" value="REC"/>
    <property type="match status" value="1"/>
</dbReference>
<dbReference type="CDD" id="cd17546">
    <property type="entry name" value="REC_hyHK_CKI1_RcsC-like"/>
    <property type="match status" value="1"/>
</dbReference>
<evidence type="ECO:0000313" key="18">
    <source>
        <dbReference type="Proteomes" id="UP000001542"/>
    </source>
</evidence>
<dbReference type="PRINTS" id="PR00344">
    <property type="entry name" value="BCTRLSENSOR"/>
</dbReference>
<dbReference type="InterPro" id="IPR003661">
    <property type="entry name" value="HisK_dim/P_dom"/>
</dbReference>
<dbReference type="RefSeq" id="XP_001321030.1">
    <property type="nucleotide sequence ID" value="XM_001320995.1"/>
</dbReference>
<keyword evidence="5 14" id="KW-0597">Phosphoprotein</keyword>
<dbReference type="KEGG" id="tva:4766715"/>
<dbReference type="PROSITE" id="PS50109">
    <property type="entry name" value="HIS_KIN"/>
    <property type="match status" value="1"/>
</dbReference>
<dbReference type="FunFam" id="3.30.565.10:FF:000023">
    <property type="entry name" value="PAS domain-containing sensor histidine kinase"/>
    <property type="match status" value="1"/>
</dbReference>
<comment type="subcellular location">
    <subcellularLocation>
        <location evidence="2">Cell membrane</location>
    </subcellularLocation>
</comment>
<dbReference type="GO" id="GO:0005886">
    <property type="term" value="C:plasma membrane"/>
    <property type="evidence" value="ECO:0000318"/>
    <property type="project" value="GO_Central"/>
</dbReference>
<reference evidence="17" key="1">
    <citation type="submission" date="2006-10" db="EMBL/GenBank/DDBJ databases">
        <authorList>
            <person name="Amadeo P."/>
            <person name="Zhao Q."/>
            <person name="Wortman J."/>
            <person name="Fraser-Liggett C."/>
            <person name="Carlton J."/>
        </authorList>
    </citation>
    <scope>NUCLEOTIDE SEQUENCE</scope>
    <source>
        <strain evidence="17">G3</strain>
    </source>
</reference>
<dbReference type="GO" id="GO:0009927">
    <property type="term" value="F:histidine phosphotransfer kinase activity"/>
    <property type="evidence" value="ECO:0000318"/>
    <property type="project" value="GO_Central"/>
</dbReference>
<dbReference type="Proteomes" id="UP000001542">
    <property type="component" value="Unassembled WGS sequence"/>
</dbReference>
<keyword evidence="8" id="KW-0547">Nucleotide-binding</keyword>
<dbReference type="InParanoid" id="A2EEU1"/>
<comment type="catalytic activity">
    <reaction evidence="1">
        <text>ATP + protein L-histidine = ADP + protein N-phospho-L-histidine.</text>
        <dbReference type="EC" id="2.7.13.3"/>
    </reaction>
</comment>
<dbReference type="SUPFAM" id="SSF52172">
    <property type="entry name" value="CheY-like"/>
    <property type="match status" value="1"/>
</dbReference>
<sequence length="1419" mass="162604">MQFSNYSSISSIIFCEQPLAYDIPLSMDYKCSHTARYPKYYLYQHNSLRNDAISFDHGLFLSSSLALLLRDKFSSINTFLAPSTYIISNEEKVFENYTLIPLKGTSLAFLEDSSFKFYIYSNLSNSELSNVCKISRTPQIGIAITILLIISALLLRRKRIPITDQNAKFWVFDSEDKIVFGGDFNTLDDFTRSCIKESNYRARKSNNVVTQIIKINRQEINHHFIHIGSFPVNKLVVTALWTETFDDETKTEFVCKFSSPTHGLLKPPKVTFSSYRDYRPIHVSFTLDNNVRCKADLPAAAFSPFQPYGQLVCLVLSMYYELMLKMKESTDGIIDMKSYVEKCFTRFKAKRITIFNDASVIINLKSYDALDVDPNDLYKYIDKMKDHDFTYIHGAISPDTRIFVCKQKGFSFTYSFVIEIPETHPIDVYDDYAFPFFAVCTIYIAQSNFSAKQLRTFNNFFTTILQNENLHYVEFLLNKDIILSHSNTDFQKFTYMKDLLEHLDHHQYPHIIDCFHELVKEDMSQQQLVRRIYKEGHPEEWYILSAASTYDTVQEDYVVTIFIEKMTQEKRQEHEMLSSFKSIERDFSNSNIYKFRIHDNHVYIIGHDFLSFIHGEGKVESTTNNNNSNNEEIDLCPYLDSVEQSKLSKIILGERVSLRIGNHSFITSSHEGIGFLVCTDNFPDIASSQPDDLPFPSATSSVVFWIVDTQTEKVSSIFMQPTIWDVIGLSHDTKFPSLSTCIHQDDRDTFTRGYNDLLQRHITQFNCELRIMRAGGDYEWHRLAFALSGNTLHCLAMNTNKQREVEFKLRETRQLRDLLLSSGKLSLWTFRDNNEPAEKMKGFVPGVVSGIEMNWTFIKQQVPDDYRQTIATEIEKSLDTGTTIEIDFPIEIENNEFVWVSVRGKGDTSLRQVVGVCIDVTELRNAYNRLETERARAEEANKQKTLFLANMSHEIRTPMNGIFGMLDVLSLQELTSEQRLLVDSIRSSSFQLMKLLDDTLHLSKIEQGETEVEMSNVDIWQLISPTILANYASAKENNVKLSLYVKTPFPSLVRSDPQLILKILNNLLSNAIKFTKQGRIDVKLSFDDEVFTLSVADTGIGISKDQRAVIFERFAQADDCVARFFGGTGLGLSLVQEISKFLGGDVTLESEVGCGSTFTVTIPMESVMYPYAPTHKDRKSVLVYSEDEDTIKMLKEWFDLLKYDYIILDDPDNFADKITETTIAYFLETSRPMKQIKDAAARIGKVTVCAISDPGETCVFRNSIPRPVMFHHVRKFLDDLRKGIETSFVTAQIEQTSPLRILVVEDNKANQFVMKKILQNLQCSFKIADNGSEALTALDNDEFDIVFMDCQMPVLDGLEATRRIRSSGKEYRNVPIVALTASAVEGDEQVCMDAGMDAYLAKPVRMQQISALIKRFSSH</sequence>
<dbReference type="Gene3D" id="3.30.565.10">
    <property type="entry name" value="Histidine kinase-like ATPase, C-terminal domain"/>
    <property type="match status" value="1"/>
</dbReference>
<evidence type="ECO:0000256" key="7">
    <source>
        <dbReference type="ARBA" id="ARBA00022692"/>
    </source>
</evidence>
<dbReference type="InterPro" id="IPR003594">
    <property type="entry name" value="HATPase_dom"/>
</dbReference>
<evidence type="ECO:0000256" key="14">
    <source>
        <dbReference type="PROSITE-ProRule" id="PRU00169"/>
    </source>
</evidence>
<dbReference type="SMR" id="A2EEU1"/>
<dbReference type="VEuPathDB" id="TrichDB:TVAGG3_0061280"/>
<dbReference type="InterPro" id="IPR035965">
    <property type="entry name" value="PAS-like_dom_sf"/>
</dbReference>
<evidence type="ECO:0000256" key="2">
    <source>
        <dbReference type="ARBA" id="ARBA00004236"/>
    </source>
</evidence>
<keyword evidence="10" id="KW-0067">ATP-binding</keyword>
<dbReference type="SMART" id="SM00387">
    <property type="entry name" value="HATPase_c"/>
    <property type="match status" value="1"/>
</dbReference>
<keyword evidence="7" id="KW-0812">Transmembrane</keyword>
<dbReference type="GO" id="GO:0005524">
    <property type="term" value="F:ATP binding"/>
    <property type="evidence" value="ECO:0007669"/>
    <property type="project" value="UniProtKB-KW"/>
</dbReference>
<gene>
    <name evidence="17" type="ORF">TVAG_213160</name>
</gene>
<dbReference type="Gene3D" id="3.40.50.2300">
    <property type="match status" value="1"/>
</dbReference>
<dbReference type="InterPro" id="IPR001789">
    <property type="entry name" value="Sig_transdc_resp-reg_receiver"/>
</dbReference>
<dbReference type="Gene3D" id="3.30.450.20">
    <property type="entry name" value="PAS domain"/>
    <property type="match status" value="2"/>
</dbReference>
<dbReference type="eggNOG" id="KOG0519">
    <property type="taxonomic scope" value="Eukaryota"/>
</dbReference>
<dbReference type="Pfam" id="PF00072">
    <property type="entry name" value="Response_reg"/>
    <property type="match status" value="1"/>
</dbReference>
<dbReference type="SMART" id="SM00388">
    <property type="entry name" value="HisKA"/>
    <property type="match status" value="1"/>
</dbReference>
<keyword evidence="18" id="KW-1185">Reference proteome</keyword>
<keyword evidence="13" id="KW-0472">Membrane</keyword>
<dbReference type="Pfam" id="PF02518">
    <property type="entry name" value="HATPase_c"/>
    <property type="match status" value="1"/>
</dbReference>
<accession>A2EEU1</accession>
<dbReference type="InterPro" id="IPR036890">
    <property type="entry name" value="HATPase_C_sf"/>
</dbReference>
<dbReference type="CDD" id="cd16922">
    <property type="entry name" value="HATPase_EvgS-ArcB-TorS-like"/>
    <property type="match status" value="1"/>
</dbReference>
<dbReference type="InterPro" id="IPR036097">
    <property type="entry name" value="HisK_dim/P_sf"/>
</dbReference>
<keyword evidence="4" id="KW-1003">Cell membrane</keyword>
<dbReference type="STRING" id="5722.A2EEU1"/>
<keyword evidence="9" id="KW-0418">Kinase</keyword>
<dbReference type="GO" id="GO:0000160">
    <property type="term" value="P:phosphorelay signal transduction system"/>
    <property type="evidence" value="ECO:0000318"/>
    <property type="project" value="GO_Central"/>
</dbReference>
<keyword evidence="12" id="KW-0902">Two-component regulatory system</keyword>
<feature type="domain" description="Histidine kinase" evidence="15">
    <location>
        <begin position="950"/>
        <end position="1166"/>
    </location>
</feature>
<dbReference type="InterPro" id="IPR005467">
    <property type="entry name" value="His_kinase_dom"/>
</dbReference>
<dbReference type="EMBL" id="DS113370">
    <property type="protein sequence ID" value="EAY08807.1"/>
    <property type="molecule type" value="Genomic_DNA"/>
</dbReference>
<evidence type="ECO:0000256" key="5">
    <source>
        <dbReference type="ARBA" id="ARBA00022553"/>
    </source>
</evidence>
<dbReference type="CDD" id="cd00082">
    <property type="entry name" value="HisKA"/>
    <property type="match status" value="1"/>
</dbReference>
<evidence type="ECO:0000256" key="6">
    <source>
        <dbReference type="ARBA" id="ARBA00022679"/>
    </source>
</evidence>
<evidence type="ECO:0000256" key="13">
    <source>
        <dbReference type="ARBA" id="ARBA00023136"/>
    </source>
</evidence>
<dbReference type="InterPro" id="IPR004358">
    <property type="entry name" value="Sig_transdc_His_kin-like_C"/>
</dbReference>
<feature type="modified residue" description="4-aspartylphosphate" evidence="14">
    <location>
        <position position="1349"/>
    </location>
</feature>
<dbReference type="Gene3D" id="1.10.287.130">
    <property type="match status" value="1"/>
</dbReference>
<evidence type="ECO:0000259" key="16">
    <source>
        <dbReference type="PROSITE" id="PS50110"/>
    </source>
</evidence>
<dbReference type="Pfam" id="PF00512">
    <property type="entry name" value="HisKA"/>
    <property type="match status" value="1"/>
</dbReference>
<dbReference type="InterPro" id="IPR011006">
    <property type="entry name" value="CheY-like_superfamily"/>
</dbReference>
<dbReference type="FunFam" id="1.10.287.130:FF:000004">
    <property type="entry name" value="Ethylene receptor 1"/>
    <property type="match status" value="1"/>
</dbReference>
<evidence type="ECO:0000256" key="1">
    <source>
        <dbReference type="ARBA" id="ARBA00000085"/>
    </source>
</evidence>
<name>A2EEU1_TRIV3</name>
<evidence type="ECO:0000256" key="10">
    <source>
        <dbReference type="ARBA" id="ARBA00022840"/>
    </source>
</evidence>
<feature type="domain" description="Response regulatory" evidence="16">
    <location>
        <begin position="1300"/>
        <end position="1417"/>
    </location>
</feature>
<dbReference type="SUPFAM" id="SSF47384">
    <property type="entry name" value="Homodimeric domain of signal transducing histidine kinase"/>
    <property type="match status" value="1"/>
</dbReference>
<protein>
    <recommendedName>
        <fullName evidence="3">histidine kinase</fullName>
        <ecNumber evidence="3">2.7.13.3</ecNumber>
    </recommendedName>
</protein>
<dbReference type="VEuPathDB" id="TrichDB:TVAG_213160"/>
<reference evidence="17" key="2">
    <citation type="journal article" date="2007" name="Science">
        <title>Draft genome sequence of the sexually transmitted pathogen Trichomonas vaginalis.</title>
        <authorList>
            <person name="Carlton J.M."/>
            <person name="Hirt R.P."/>
            <person name="Silva J.C."/>
            <person name="Delcher A.L."/>
            <person name="Schatz M."/>
            <person name="Zhao Q."/>
            <person name="Wortman J.R."/>
            <person name="Bidwell S.L."/>
            <person name="Alsmark U.C.M."/>
            <person name="Besteiro S."/>
            <person name="Sicheritz-Ponten T."/>
            <person name="Noel C.J."/>
            <person name="Dacks J.B."/>
            <person name="Foster P.G."/>
            <person name="Simillion C."/>
            <person name="Van de Peer Y."/>
            <person name="Miranda-Saavedra D."/>
            <person name="Barton G.J."/>
            <person name="Westrop G.D."/>
            <person name="Mueller S."/>
            <person name="Dessi D."/>
            <person name="Fiori P.L."/>
            <person name="Ren Q."/>
            <person name="Paulsen I."/>
            <person name="Zhang H."/>
            <person name="Bastida-Corcuera F.D."/>
            <person name="Simoes-Barbosa A."/>
            <person name="Brown M.T."/>
            <person name="Hayes R.D."/>
            <person name="Mukherjee M."/>
            <person name="Okumura C.Y."/>
            <person name="Schneider R."/>
            <person name="Smith A.J."/>
            <person name="Vanacova S."/>
            <person name="Villalvazo M."/>
            <person name="Haas B.J."/>
            <person name="Pertea M."/>
            <person name="Feldblyum T.V."/>
            <person name="Utterback T.R."/>
            <person name="Shu C.L."/>
            <person name="Osoegawa K."/>
            <person name="de Jong P.J."/>
            <person name="Hrdy I."/>
            <person name="Horvathova L."/>
            <person name="Zubacova Z."/>
            <person name="Dolezal P."/>
            <person name="Malik S.B."/>
            <person name="Logsdon J.M. Jr."/>
            <person name="Henze K."/>
            <person name="Gupta A."/>
            <person name="Wang C.C."/>
            <person name="Dunne R.L."/>
            <person name="Upcroft J.A."/>
            <person name="Upcroft P."/>
            <person name="White O."/>
            <person name="Salzberg S.L."/>
            <person name="Tang P."/>
            <person name="Chiu C.-H."/>
            <person name="Lee Y.-S."/>
            <person name="Embley T.M."/>
            <person name="Coombs G.H."/>
            <person name="Mottram J.C."/>
            <person name="Tachezy J."/>
            <person name="Fraser-Liggett C.M."/>
            <person name="Johnson P.J."/>
        </authorList>
    </citation>
    <scope>NUCLEOTIDE SEQUENCE [LARGE SCALE GENOMIC DNA]</scope>
    <source>
        <strain evidence="17">G3</strain>
    </source>
</reference>
<evidence type="ECO:0000256" key="9">
    <source>
        <dbReference type="ARBA" id="ARBA00022777"/>
    </source>
</evidence>
<evidence type="ECO:0000313" key="17">
    <source>
        <dbReference type="EMBL" id="EAY08807.1"/>
    </source>
</evidence>
<organism evidence="17 18">
    <name type="scientific">Trichomonas vaginalis (strain ATCC PRA-98 / G3)</name>
    <dbReference type="NCBI Taxonomy" id="412133"/>
    <lineage>
        <taxon>Eukaryota</taxon>
        <taxon>Metamonada</taxon>
        <taxon>Parabasalia</taxon>
        <taxon>Trichomonadida</taxon>
        <taxon>Trichomonadidae</taxon>
        <taxon>Trichomonas</taxon>
    </lineage>
</organism>
<dbReference type="SUPFAM" id="SSF55785">
    <property type="entry name" value="PYP-like sensor domain (PAS domain)"/>
    <property type="match status" value="1"/>
</dbReference>
<evidence type="ECO:0000256" key="11">
    <source>
        <dbReference type="ARBA" id="ARBA00022989"/>
    </source>
</evidence>
<dbReference type="GO" id="GO:0000155">
    <property type="term" value="F:phosphorelay sensor kinase activity"/>
    <property type="evidence" value="ECO:0000318"/>
    <property type="project" value="GO_Central"/>
</dbReference>
<dbReference type="PANTHER" id="PTHR45339">
    <property type="entry name" value="HYBRID SIGNAL TRANSDUCTION HISTIDINE KINASE J"/>
    <property type="match status" value="1"/>
</dbReference>
<evidence type="ECO:0000256" key="3">
    <source>
        <dbReference type="ARBA" id="ARBA00012438"/>
    </source>
</evidence>